<accession>X0X6S0</accession>
<protein>
    <recommendedName>
        <fullName evidence="2">Bacterial sugar transferase domain-containing protein</fullName>
    </recommendedName>
</protein>
<keyword evidence="1" id="KW-1133">Transmembrane helix</keyword>
<proteinExistence type="predicted"/>
<feature type="transmembrane region" description="Helical" evidence="1">
    <location>
        <begin position="18"/>
        <end position="39"/>
    </location>
</feature>
<dbReference type="GO" id="GO:0016780">
    <property type="term" value="F:phosphotransferase activity, for other substituted phosphate groups"/>
    <property type="evidence" value="ECO:0007669"/>
    <property type="project" value="TreeGrafter"/>
</dbReference>
<keyword evidence="1" id="KW-0812">Transmembrane</keyword>
<evidence type="ECO:0000259" key="2">
    <source>
        <dbReference type="Pfam" id="PF02397"/>
    </source>
</evidence>
<evidence type="ECO:0000256" key="1">
    <source>
        <dbReference type="SAM" id="Phobius"/>
    </source>
</evidence>
<dbReference type="InterPro" id="IPR003362">
    <property type="entry name" value="Bact_transf"/>
</dbReference>
<dbReference type="PANTHER" id="PTHR30576">
    <property type="entry name" value="COLANIC BIOSYNTHESIS UDP-GLUCOSE LIPID CARRIER TRANSFERASE"/>
    <property type="match status" value="1"/>
</dbReference>
<reference evidence="3" key="1">
    <citation type="journal article" date="2014" name="Front. Microbiol.">
        <title>High frequency of phylogenetically diverse reductive dehalogenase-homologous genes in deep subseafloor sedimentary metagenomes.</title>
        <authorList>
            <person name="Kawai M."/>
            <person name="Futagami T."/>
            <person name="Toyoda A."/>
            <person name="Takaki Y."/>
            <person name="Nishi S."/>
            <person name="Hori S."/>
            <person name="Arai W."/>
            <person name="Tsubouchi T."/>
            <person name="Morono Y."/>
            <person name="Uchiyama I."/>
            <person name="Ito T."/>
            <person name="Fujiyama A."/>
            <person name="Inagaki F."/>
            <person name="Takami H."/>
        </authorList>
    </citation>
    <scope>NUCLEOTIDE SEQUENCE</scope>
    <source>
        <strain evidence="3">Expedition CK06-06</strain>
    </source>
</reference>
<comment type="caution">
    <text evidence="3">The sequence shown here is derived from an EMBL/GenBank/DDBJ whole genome shotgun (WGS) entry which is preliminary data.</text>
</comment>
<feature type="non-terminal residue" evidence="3">
    <location>
        <position position="1"/>
    </location>
</feature>
<gene>
    <name evidence="3" type="ORF">S01H1_67450</name>
</gene>
<name>X0X6S0_9ZZZZ</name>
<dbReference type="PANTHER" id="PTHR30576:SF0">
    <property type="entry name" value="UNDECAPRENYL-PHOSPHATE N-ACETYLGALACTOSAMINYL 1-PHOSPHATE TRANSFERASE-RELATED"/>
    <property type="match status" value="1"/>
</dbReference>
<dbReference type="AlphaFoldDB" id="X0X6S0"/>
<organism evidence="3">
    <name type="scientific">marine sediment metagenome</name>
    <dbReference type="NCBI Taxonomy" id="412755"/>
    <lineage>
        <taxon>unclassified sequences</taxon>
        <taxon>metagenomes</taxon>
        <taxon>ecological metagenomes</taxon>
    </lineage>
</organism>
<evidence type="ECO:0000313" key="3">
    <source>
        <dbReference type="EMBL" id="GAG38730.1"/>
    </source>
</evidence>
<sequence>SCGKWLATQKRIKRAIDILVSVAGLGLLFPLYVVLGLLIKLDSKGPVLFKQQRVGKDRRLFNIYKFRTMVQDAENKGKGYLIEKNDFRITRLGEFLRRYSLDETPQFLNIIRGQMSLVGPRPTLKYQVDQYTQRQLIRLKVRPGVTGLAQIQGRNELSWPERIEYDIKYIETWSLWRDFVIVLKTIGTVIGRKDIYTEDLSKFDVRDNT</sequence>
<keyword evidence="1" id="KW-0472">Membrane</keyword>
<dbReference type="Pfam" id="PF02397">
    <property type="entry name" value="Bac_transf"/>
    <property type="match status" value="1"/>
</dbReference>
<feature type="domain" description="Bacterial sugar transferase" evidence="2">
    <location>
        <begin position="13"/>
        <end position="190"/>
    </location>
</feature>
<dbReference type="EMBL" id="BARS01044674">
    <property type="protein sequence ID" value="GAG38730.1"/>
    <property type="molecule type" value="Genomic_DNA"/>
</dbReference>